<evidence type="ECO:0000256" key="1">
    <source>
        <dbReference type="SAM" id="MobiDB-lite"/>
    </source>
</evidence>
<dbReference type="AlphaFoldDB" id="A0A0F8WX29"/>
<evidence type="ECO:0000313" key="3">
    <source>
        <dbReference type="EMBL" id="KKK61372.1"/>
    </source>
</evidence>
<feature type="non-terminal residue" evidence="3">
    <location>
        <position position="1"/>
    </location>
</feature>
<accession>A0A0F8WX29</accession>
<organism evidence="3">
    <name type="scientific">marine sediment metagenome</name>
    <dbReference type="NCBI Taxonomy" id="412755"/>
    <lineage>
        <taxon>unclassified sequences</taxon>
        <taxon>metagenomes</taxon>
        <taxon>ecological metagenomes</taxon>
    </lineage>
</organism>
<dbReference type="InterPro" id="IPR024462">
    <property type="entry name" value="GH116_N"/>
</dbReference>
<dbReference type="EMBL" id="LAZR01062509">
    <property type="protein sequence ID" value="KKK61372.1"/>
    <property type="molecule type" value="Genomic_DNA"/>
</dbReference>
<proteinExistence type="predicted"/>
<evidence type="ECO:0000259" key="2">
    <source>
        <dbReference type="Pfam" id="PF12215"/>
    </source>
</evidence>
<comment type="caution">
    <text evidence="3">The sequence shown here is derived from an EMBL/GenBank/DDBJ whole genome shotgun (WGS) entry which is preliminary data.</text>
</comment>
<gene>
    <name evidence="3" type="ORF">LCGC14_3014980</name>
</gene>
<feature type="region of interest" description="Disordered" evidence="1">
    <location>
        <begin position="211"/>
        <end position="234"/>
    </location>
</feature>
<reference evidence="3" key="1">
    <citation type="journal article" date="2015" name="Nature">
        <title>Complex archaea that bridge the gap between prokaryotes and eukaryotes.</title>
        <authorList>
            <person name="Spang A."/>
            <person name="Saw J.H."/>
            <person name="Jorgensen S.L."/>
            <person name="Zaremba-Niedzwiedzka K."/>
            <person name="Martijn J."/>
            <person name="Lind A.E."/>
            <person name="van Eijk R."/>
            <person name="Schleper C."/>
            <person name="Guy L."/>
            <person name="Ettema T.J."/>
        </authorList>
    </citation>
    <scope>NUCLEOTIDE SEQUENCE</scope>
</reference>
<dbReference type="Pfam" id="PF12215">
    <property type="entry name" value="Glyco_hydr_116N"/>
    <property type="match status" value="1"/>
</dbReference>
<protein>
    <recommendedName>
        <fullName evidence="2">Glycosyl-hydrolase family 116 N-terminal domain-containing protein</fullName>
    </recommendedName>
</protein>
<feature type="domain" description="Glycosyl-hydrolase family 116 N-terminal" evidence="2">
    <location>
        <begin position="26"/>
        <end position="175"/>
    </location>
</feature>
<name>A0A0F8WX29_9ZZZZ</name>
<sequence length="334" mass="36675">TYLGFPSGYGFGGLAQRGEGLPHFRKAVFHGQFPFGVVELTDPRMPLSARIEGFSPFIPGNDLESSLPVAVLNITLRNNTGKRVRGALGMNLENICGDGATTHVIRTSDYQGLAMRRSDPNSASMVVATTKPIATWQTKWAESNLLPAGGLQHYTETFCRTGQFDHRAPSRPVAQRPRPDLVIDDFESGTYDRWKVEGTALNRPTLPAKLKRTDPVRGHQGQHIADSATGDHDTHQWDLPKGRLIGEPFTIQRHAIQFRIGGGSHPGATCVNLSVDGKLVHTATGKNSESMSLVYWDVSRFAGKKAQLQIVDNHSGAWGHILVDLSRKLSIRRQ</sequence>